<evidence type="ECO:0000256" key="1">
    <source>
        <dbReference type="ARBA" id="ARBA00004651"/>
    </source>
</evidence>
<keyword evidence="6 8" id="KW-0472">Membrane</keyword>
<evidence type="ECO:0000313" key="10">
    <source>
        <dbReference type="EMBL" id="QBC43080.1"/>
    </source>
</evidence>
<dbReference type="PANTHER" id="PTHR34390">
    <property type="entry name" value="UPF0442 PROTEIN YJJB-RELATED"/>
    <property type="match status" value="1"/>
</dbReference>
<feature type="transmembrane region" description="Helical" evidence="8">
    <location>
        <begin position="6"/>
        <end position="24"/>
    </location>
</feature>
<dbReference type="EMBL" id="CP025781">
    <property type="protein sequence ID" value="QBC43080.1"/>
    <property type="molecule type" value="Genomic_DNA"/>
</dbReference>
<feature type="transmembrane region" description="Helical" evidence="8">
    <location>
        <begin position="129"/>
        <end position="147"/>
    </location>
</feature>
<reference evidence="10 11" key="1">
    <citation type="submission" date="2018-01" db="EMBL/GenBank/DDBJ databases">
        <title>Genome sequence of Iodobacter sp. strain PCH194 isolated from Indian Trans-Himalaya.</title>
        <authorList>
            <person name="Kumar V."/>
            <person name="Thakur V."/>
            <person name="Kumar S."/>
            <person name="Singh D."/>
        </authorList>
    </citation>
    <scope>NUCLEOTIDE SEQUENCE [LARGE SCALE GENOMIC DNA]</scope>
    <source>
        <strain evidence="10 11">PCH194</strain>
    </source>
</reference>
<evidence type="ECO:0000256" key="3">
    <source>
        <dbReference type="ARBA" id="ARBA00022519"/>
    </source>
</evidence>
<evidence type="ECO:0000256" key="4">
    <source>
        <dbReference type="ARBA" id="ARBA00022692"/>
    </source>
</evidence>
<dbReference type="InterPro" id="IPR024528">
    <property type="entry name" value="ThrE_2"/>
</dbReference>
<dbReference type="Proteomes" id="UP000515917">
    <property type="component" value="Chromosome"/>
</dbReference>
<feature type="domain" description="Threonine/Serine exporter ThrE" evidence="9">
    <location>
        <begin position="10"/>
        <end position="143"/>
    </location>
</feature>
<dbReference type="GO" id="GO:0005886">
    <property type="term" value="C:plasma membrane"/>
    <property type="evidence" value="ECO:0007669"/>
    <property type="project" value="UniProtKB-SubCell"/>
</dbReference>
<evidence type="ECO:0000256" key="7">
    <source>
        <dbReference type="ARBA" id="ARBA00034125"/>
    </source>
</evidence>
<keyword evidence="4 8" id="KW-0812">Transmembrane</keyword>
<comment type="subcellular location">
    <subcellularLocation>
        <location evidence="1">Cell membrane</location>
        <topology evidence="1">Multi-pass membrane protein</topology>
    </subcellularLocation>
</comment>
<evidence type="ECO:0000256" key="2">
    <source>
        <dbReference type="ARBA" id="ARBA00022475"/>
    </source>
</evidence>
<dbReference type="AlphaFoldDB" id="A0A7G3G6H4"/>
<evidence type="ECO:0000256" key="5">
    <source>
        <dbReference type="ARBA" id="ARBA00022989"/>
    </source>
</evidence>
<comment type="similarity">
    <text evidence="7">Belongs to the ThrE exporter (TC 2.A.79) family.</text>
</comment>
<protein>
    <recommendedName>
        <fullName evidence="9">Threonine/Serine exporter ThrE domain-containing protein</fullName>
    </recommendedName>
</protein>
<accession>A0A7G3G6H4</accession>
<keyword evidence="2" id="KW-1003">Cell membrane</keyword>
<keyword evidence="11" id="KW-1185">Reference proteome</keyword>
<evidence type="ECO:0000256" key="8">
    <source>
        <dbReference type="SAM" id="Phobius"/>
    </source>
</evidence>
<dbReference type="Pfam" id="PF12821">
    <property type="entry name" value="ThrE_2"/>
    <property type="match status" value="1"/>
</dbReference>
<gene>
    <name evidence="10" type="ORF">C1H71_05630</name>
</gene>
<evidence type="ECO:0000313" key="11">
    <source>
        <dbReference type="Proteomes" id="UP000515917"/>
    </source>
</evidence>
<proteinExistence type="inferred from homology"/>
<evidence type="ECO:0000259" key="9">
    <source>
        <dbReference type="Pfam" id="PF12821"/>
    </source>
</evidence>
<sequence>MYTPWLIELWAAPAALGFALLFNVPPKALWMCGILAVSGHAVRKLVLIIDGDMVFGTLLAALLIGIVAELWADRHNQPGVIYAISAAIPMIPGKSMYQSVQALLGIATMSAEADGTALLVAAGVHGVKAIMIVLALAFGIAAPLLLLPKRGRS</sequence>
<dbReference type="GO" id="GO:0015744">
    <property type="term" value="P:succinate transport"/>
    <property type="evidence" value="ECO:0007669"/>
    <property type="project" value="TreeGrafter"/>
</dbReference>
<dbReference type="PANTHER" id="PTHR34390:SF1">
    <property type="entry name" value="SUCCINATE TRANSPORTER SUBUNIT YJJB-RELATED"/>
    <property type="match status" value="1"/>
</dbReference>
<dbReference type="InterPro" id="IPR050539">
    <property type="entry name" value="ThrE_Dicarb/AminoAcid_Exp"/>
</dbReference>
<dbReference type="RefSeq" id="WP_130105687.1">
    <property type="nucleotide sequence ID" value="NZ_CP025781.1"/>
</dbReference>
<keyword evidence="5 8" id="KW-1133">Transmembrane helix</keyword>
<dbReference type="KEGG" id="ifl:C1H71_05630"/>
<keyword evidence="3" id="KW-0997">Cell inner membrane</keyword>
<evidence type="ECO:0000256" key="6">
    <source>
        <dbReference type="ARBA" id="ARBA00023136"/>
    </source>
</evidence>
<organism evidence="10 11">
    <name type="scientific">Iodobacter fluviatilis</name>
    <dbReference type="NCBI Taxonomy" id="537"/>
    <lineage>
        <taxon>Bacteria</taxon>
        <taxon>Pseudomonadati</taxon>
        <taxon>Pseudomonadota</taxon>
        <taxon>Betaproteobacteria</taxon>
        <taxon>Neisseriales</taxon>
        <taxon>Chitinibacteraceae</taxon>
        <taxon>Iodobacter</taxon>
    </lineage>
</organism>
<name>A0A7G3G6H4_9NEIS</name>
<feature type="transmembrane region" description="Helical" evidence="8">
    <location>
        <begin position="45"/>
        <end position="68"/>
    </location>
</feature>